<name>A0A645A9Q1_9ZZZZ</name>
<evidence type="ECO:0000313" key="2">
    <source>
        <dbReference type="EMBL" id="MPM49872.1"/>
    </source>
</evidence>
<organism evidence="2">
    <name type="scientific">bioreactor metagenome</name>
    <dbReference type="NCBI Taxonomy" id="1076179"/>
    <lineage>
        <taxon>unclassified sequences</taxon>
        <taxon>metagenomes</taxon>
        <taxon>ecological metagenomes</taxon>
    </lineage>
</organism>
<dbReference type="NCBIfam" id="TIGR01891">
    <property type="entry name" value="amidohydrolases"/>
    <property type="match status" value="1"/>
</dbReference>
<comment type="caution">
    <text evidence="2">The sequence shown here is derived from an EMBL/GenBank/DDBJ whole genome shotgun (WGS) entry which is preliminary data.</text>
</comment>
<reference evidence="2" key="1">
    <citation type="submission" date="2019-08" db="EMBL/GenBank/DDBJ databases">
        <authorList>
            <person name="Kucharzyk K."/>
            <person name="Murdoch R.W."/>
            <person name="Higgins S."/>
            <person name="Loffler F."/>
        </authorList>
    </citation>
    <scope>NUCLEOTIDE SEQUENCE</scope>
</reference>
<dbReference type="Pfam" id="PF01546">
    <property type="entry name" value="Peptidase_M20"/>
    <property type="match status" value="1"/>
</dbReference>
<keyword evidence="2" id="KW-0378">Hydrolase</keyword>
<dbReference type="PANTHER" id="PTHR30575:SF3">
    <property type="entry name" value="PEPTIDASE M20 DIMERISATION DOMAIN-CONTAINING PROTEIN"/>
    <property type="match status" value="1"/>
</dbReference>
<accession>A0A645A9Q1</accession>
<dbReference type="Pfam" id="PF07687">
    <property type="entry name" value="M20_dimer"/>
    <property type="match status" value="1"/>
</dbReference>
<dbReference type="EMBL" id="VSSQ01012708">
    <property type="protein sequence ID" value="MPM49872.1"/>
    <property type="molecule type" value="Genomic_DNA"/>
</dbReference>
<dbReference type="GO" id="GO:0016805">
    <property type="term" value="F:dipeptidase activity"/>
    <property type="evidence" value="ECO:0007669"/>
    <property type="project" value="TreeGrafter"/>
</dbReference>
<dbReference type="GO" id="GO:0046657">
    <property type="term" value="P:folic acid catabolic process"/>
    <property type="evidence" value="ECO:0007669"/>
    <property type="project" value="TreeGrafter"/>
</dbReference>
<dbReference type="GO" id="GO:0071713">
    <property type="term" value="F:para-aminobenzoyl-glutamate hydrolase activity"/>
    <property type="evidence" value="ECO:0007669"/>
    <property type="project" value="TreeGrafter"/>
</dbReference>
<dbReference type="AlphaFoldDB" id="A0A645A9Q1"/>
<dbReference type="Gene3D" id="3.40.630.10">
    <property type="entry name" value="Zn peptidases"/>
    <property type="match status" value="1"/>
</dbReference>
<gene>
    <name evidence="2" type="ORF">SDC9_96606</name>
</gene>
<dbReference type="GO" id="GO:0050118">
    <property type="term" value="F:N-acetyldiaminopimelate deacetylase activity"/>
    <property type="evidence" value="ECO:0007669"/>
    <property type="project" value="UniProtKB-EC"/>
</dbReference>
<sequence>METAQYLWEHPETGYREALGSRHVADKLRALGLDVQEFDIPGCVAVYNTGKPGPNICIMGELDSLIIFDHPDCNEKGYVHACTHHMQTAAMLGAAYGLLKSDVKDKLCGKLTFVAVPAEECIELAFREELRKAGKIRYYGGKPEFLARGVFDGVDISMMCHGATHREDEDVWMSGTSNGMVGKIIHYTGLACHAASPHKGINALYAATLGLSAVNAIREKFEEKDYIRVHPIMTRGGDVVNAIPDHAELETYVRSASVKGMVAAAKAVDRAFVGGAVSMGCECRISTKAGYMPTTVSEEFTGLCMDVIPAVTGKKASLDPHETGSTDMGDISTIMPTMQFNVGGSVGAYHSKNLVVPECNRESMYLNGGRVMAAVTYELLKDGGKKANEVKAAYKPEFASPAEYMALADSFFSDKTYKIDIE</sequence>
<dbReference type="SUPFAM" id="SSF53187">
    <property type="entry name" value="Zn-dependent exopeptidases"/>
    <property type="match status" value="1"/>
</dbReference>
<dbReference type="PANTHER" id="PTHR30575">
    <property type="entry name" value="PEPTIDASE M20"/>
    <property type="match status" value="1"/>
</dbReference>
<dbReference type="InterPro" id="IPR011650">
    <property type="entry name" value="Peptidase_M20_dimer"/>
</dbReference>
<protein>
    <submittedName>
        <fullName evidence="2">N-acetyldiaminopimelate deacetylase</fullName>
        <ecNumber evidence="2">3.5.1.47</ecNumber>
    </submittedName>
</protein>
<dbReference type="InterPro" id="IPR052030">
    <property type="entry name" value="Peptidase_M20/M20A_hydrolases"/>
</dbReference>
<proteinExistence type="predicted"/>
<feature type="domain" description="Peptidase M20 dimerisation" evidence="1">
    <location>
        <begin position="179"/>
        <end position="256"/>
    </location>
</feature>
<dbReference type="InterPro" id="IPR002933">
    <property type="entry name" value="Peptidase_M20"/>
</dbReference>
<dbReference type="InterPro" id="IPR036264">
    <property type="entry name" value="Bact_exopeptidase_dim_dom"/>
</dbReference>
<dbReference type="GO" id="GO:0005737">
    <property type="term" value="C:cytoplasm"/>
    <property type="evidence" value="ECO:0007669"/>
    <property type="project" value="TreeGrafter"/>
</dbReference>
<dbReference type="Gene3D" id="3.30.70.360">
    <property type="match status" value="1"/>
</dbReference>
<dbReference type="InterPro" id="IPR017439">
    <property type="entry name" value="Amidohydrolase"/>
</dbReference>
<dbReference type="SUPFAM" id="SSF55031">
    <property type="entry name" value="Bacterial exopeptidase dimerisation domain"/>
    <property type="match status" value="1"/>
</dbReference>
<dbReference type="EC" id="3.5.1.47" evidence="2"/>
<evidence type="ECO:0000259" key="1">
    <source>
        <dbReference type="Pfam" id="PF07687"/>
    </source>
</evidence>